<evidence type="ECO:0000256" key="3">
    <source>
        <dbReference type="ARBA" id="ARBA00022475"/>
    </source>
</evidence>
<evidence type="ECO:0000256" key="4">
    <source>
        <dbReference type="ARBA" id="ARBA00022692"/>
    </source>
</evidence>
<dbReference type="PANTHER" id="PTHR33452">
    <property type="entry name" value="OXIDOREDUCTASE CATD-RELATED"/>
    <property type="match status" value="1"/>
</dbReference>
<evidence type="ECO:0000256" key="6">
    <source>
        <dbReference type="ARBA" id="ARBA00023136"/>
    </source>
</evidence>
<dbReference type="Pfam" id="PF07681">
    <property type="entry name" value="DoxX"/>
    <property type="match status" value="1"/>
</dbReference>
<evidence type="ECO:0000313" key="9">
    <source>
        <dbReference type="Proteomes" id="UP000461670"/>
    </source>
</evidence>
<organism evidence="8 9">
    <name type="scientific">Paracidovorax wautersii</name>
    <dbReference type="NCBI Taxonomy" id="1177982"/>
    <lineage>
        <taxon>Bacteria</taxon>
        <taxon>Pseudomonadati</taxon>
        <taxon>Pseudomonadota</taxon>
        <taxon>Betaproteobacteria</taxon>
        <taxon>Burkholderiales</taxon>
        <taxon>Comamonadaceae</taxon>
        <taxon>Paracidovorax</taxon>
    </lineage>
</organism>
<evidence type="ECO:0000256" key="1">
    <source>
        <dbReference type="ARBA" id="ARBA00004651"/>
    </source>
</evidence>
<keyword evidence="5 7" id="KW-1133">Transmembrane helix</keyword>
<dbReference type="AlphaFoldDB" id="A0A7V8JR82"/>
<evidence type="ECO:0000256" key="7">
    <source>
        <dbReference type="SAM" id="Phobius"/>
    </source>
</evidence>
<dbReference type="GO" id="GO:0005886">
    <property type="term" value="C:plasma membrane"/>
    <property type="evidence" value="ECO:0007669"/>
    <property type="project" value="UniProtKB-SubCell"/>
</dbReference>
<evidence type="ECO:0000313" key="8">
    <source>
        <dbReference type="EMBL" id="KAF1022286.1"/>
    </source>
</evidence>
<keyword evidence="6 7" id="KW-0472">Membrane</keyword>
<accession>A0A7V8JR82</accession>
<keyword evidence="3" id="KW-1003">Cell membrane</keyword>
<evidence type="ECO:0000256" key="5">
    <source>
        <dbReference type="ARBA" id="ARBA00022989"/>
    </source>
</evidence>
<feature type="transmembrane region" description="Helical" evidence="7">
    <location>
        <begin position="67"/>
        <end position="87"/>
    </location>
</feature>
<keyword evidence="4 7" id="KW-0812">Transmembrane</keyword>
<proteinExistence type="inferred from homology"/>
<dbReference type="EMBL" id="WNDQ01000013">
    <property type="protein sequence ID" value="KAF1022286.1"/>
    <property type="molecule type" value="Genomic_DNA"/>
</dbReference>
<protein>
    <submittedName>
        <fullName evidence="8">Inner membrane protein YphA</fullName>
    </submittedName>
</protein>
<feature type="transmembrane region" description="Helical" evidence="7">
    <location>
        <begin position="94"/>
        <end position="115"/>
    </location>
</feature>
<comment type="caution">
    <text evidence="8">The sequence shown here is derived from an EMBL/GenBank/DDBJ whole genome shotgun (WGS) entry which is preliminary data.</text>
</comment>
<comment type="subcellular location">
    <subcellularLocation>
        <location evidence="1">Cell membrane</location>
        <topology evidence="1">Multi-pass membrane protein</topology>
    </subcellularLocation>
</comment>
<feature type="transmembrane region" description="Helical" evidence="7">
    <location>
        <begin position="127"/>
        <end position="146"/>
    </location>
</feature>
<comment type="similarity">
    <text evidence="2">Belongs to the DoxX family.</text>
</comment>
<name>A0A7V8JR82_9BURK</name>
<dbReference type="Proteomes" id="UP000461670">
    <property type="component" value="Unassembled WGS sequence"/>
</dbReference>
<gene>
    <name evidence="8" type="primary">yphA</name>
    <name evidence="8" type="ORF">GAK30_01257</name>
</gene>
<dbReference type="PANTHER" id="PTHR33452:SF1">
    <property type="entry name" value="INNER MEMBRANE PROTEIN YPHA-RELATED"/>
    <property type="match status" value="1"/>
</dbReference>
<dbReference type="InterPro" id="IPR032808">
    <property type="entry name" value="DoxX"/>
</dbReference>
<sequence>MSTTNVNATATALSTPVPAGHVLDGARNALLLLGRLLIAYLFIPAGWGKLVGFGGAVGYIAATGLPLPAVGAVIAIVVELGIGLLLLIGWQTRWAALVLALFALATTVFFHPVWADPAQAVNFGKNLAIAGGLLSFAVVGAGAFSVDGRRARG</sequence>
<reference evidence="9" key="1">
    <citation type="journal article" date="2020" name="MBio">
        <title>Horizontal gene transfer to a defensive symbiont with a reduced genome amongst a multipartite beetle microbiome.</title>
        <authorList>
            <person name="Waterworth S.C."/>
            <person name="Florez L.V."/>
            <person name="Rees E.R."/>
            <person name="Hertweck C."/>
            <person name="Kaltenpoth M."/>
            <person name="Kwan J.C."/>
        </authorList>
    </citation>
    <scope>NUCLEOTIDE SEQUENCE [LARGE SCALE GENOMIC DNA]</scope>
</reference>
<dbReference type="InterPro" id="IPR051907">
    <property type="entry name" value="DoxX-like_oxidoreductase"/>
</dbReference>
<feature type="transmembrane region" description="Helical" evidence="7">
    <location>
        <begin position="37"/>
        <end position="61"/>
    </location>
</feature>
<evidence type="ECO:0000256" key="2">
    <source>
        <dbReference type="ARBA" id="ARBA00006679"/>
    </source>
</evidence>